<evidence type="ECO:0008006" key="9">
    <source>
        <dbReference type="Google" id="ProtNLM"/>
    </source>
</evidence>
<accession>A0A967B9T5</accession>
<evidence type="ECO:0000256" key="3">
    <source>
        <dbReference type="ARBA" id="ARBA00022692"/>
    </source>
</evidence>
<dbReference type="PANTHER" id="PTHR10057:SF0">
    <property type="entry name" value="TRANSLOCATOR PROTEIN"/>
    <property type="match status" value="1"/>
</dbReference>
<dbReference type="EMBL" id="WOTH01000027">
    <property type="protein sequence ID" value="NHO54601.1"/>
    <property type="molecule type" value="Genomic_DNA"/>
</dbReference>
<keyword evidence="4 6" id="KW-1133">Transmembrane helix</keyword>
<dbReference type="Gene3D" id="1.20.1260.100">
    <property type="entry name" value="TspO/MBR protein"/>
    <property type="match status" value="1"/>
</dbReference>
<evidence type="ECO:0000256" key="1">
    <source>
        <dbReference type="ARBA" id="ARBA00004141"/>
    </source>
</evidence>
<feature type="transmembrane region" description="Helical" evidence="6">
    <location>
        <begin position="83"/>
        <end position="103"/>
    </location>
</feature>
<dbReference type="Pfam" id="PF03073">
    <property type="entry name" value="TspO_MBR"/>
    <property type="match status" value="1"/>
</dbReference>
<gene>
    <name evidence="7" type="ORF">GOB87_11695</name>
</gene>
<comment type="subcellular location">
    <subcellularLocation>
        <location evidence="1">Membrane</location>
        <topology evidence="1">Multi-pass membrane protein</topology>
    </subcellularLocation>
</comment>
<comment type="similarity">
    <text evidence="2">Belongs to the TspO/BZRP family.</text>
</comment>
<evidence type="ECO:0000313" key="8">
    <source>
        <dbReference type="Proteomes" id="UP000597459"/>
    </source>
</evidence>
<dbReference type="GO" id="GO:0016020">
    <property type="term" value="C:membrane"/>
    <property type="evidence" value="ECO:0007669"/>
    <property type="project" value="UniProtKB-SubCell"/>
</dbReference>
<keyword evidence="8" id="KW-1185">Reference proteome</keyword>
<comment type="caution">
    <text evidence="7">The sequence shown here is derived from an EMBL/GenBank/DDBJ whole genome shotgun (WGS) entry which is preliminary data.</text>
</comment>
<dbReference type="CDD" id="cd15904">
    <property type="entry name" value="TSPO_MBR"/>
    <property type="match status" value="1"/>
</dbReference>
<evidence type="ECO:0000256" key="4">
    <source>
        <dbReference type="ARBA" id="ARBA00022989"/>
    </source>
</evidence>
<dbReference type="AlphaFoldDB" id="A0A967B9T5"/>
<sequence>MKRLFTTALTTVAVGAVQMLGSRYSPTSTHPATRDWYRGLTKPWYTPPAPVFAIVWSSLDATLIDAGARLLTAPPSRQRSHAVRAWFVTLGGMLLFPKVMFGWKRPDVAFGVTLGTLASAAALVTAADRTTSRRLTPLLLWLAFASVLQHEVWRRNR</sequence>
<evidence type="ECO:0000256" key="6">
    <source>
        <dbReference type="SAM" id="Phobius"/>
    </source>
</evidence>
<evidence type="ECO:0000256" key="2">
    <source>
        <dbReference type="ARBA" id="ARBA00007524"/>
    </source>
</evidence>
<protein>
    <recommendedName>
        <fullName evidence="9">Tryptophan-rich sensory protein</fullName>
    </recommendedName>
</protein>
<keyword evidence="3 6" id="KW-0812">Transmembrane</keyword>
<feature type="transmembrane region" description="Helical" evidence="6">
    <location>
        <begin position="109"/>
        <end position="128"/>
    </location>
</feature>
<evidence type="ECO:0000256" key="5">
    <source>
        <dbReference type="ARBA" id="ARBA00023136"/>
    </source>
</evidence>
<name>A0A967B9T5_9PROT</name>
<dbReference type="Proteomes" id="UP000597459">
    <property type="component" value="Unassembled WGS sequence"/>
</dbReference>
<proteinExistence type="inferred from homology"/>
<dbReference type="InterPro" id="IPR004307">
    <property type="entry name" value="TspO_MBR"/>
</dbReference>
<dbReference type="GO" id="GO:0033013">
    <property type="term" value="P:tetrapyrrole metabolic process"/>
    <property type="evidence" value="ECO:0007669"/>
    <property type="project" value="UniProtKB-ARBA"/>
</dbReference>
<dbReference type="RefSeq" id="WP_166316939.1">
    <property type="nucleotide sequence ID" value="NZ_WOTH01000027.1"/>
</dbReference>
<dbReference type="PANTHER" id="PTHR10057">
    <property type="entry name" value="PERIPHERAL-TYPE BENZODIAZEPINE RECEPTOR"/>
    <property type="match status" value="1"/>
</dbReference>
<reference evidence="7" key="1">
    <citation type="submission" date="2019-11" db="EMBL/GenBank/DDBJ databases">
        <title>Description of new Acetobacter species.</title>
        <authorList>
            <person name="Cleenwerck I."/>
            <person name="Sombolestani A.S."/>
        </authorList>
    </citation>
    <scope>NUCLEOTIDE SEQUENCE</scope>
    <source>
        <strain evidence="7">LMG 1626</strain>
    </source>
</reference>
<evidence type="ECO:0000313" key="7">
    <source>
        <dbReference type="EMBL" id="NHO54601.1"/>
    </source>
</evidence>
<keyword evidence="5 6" id="KW-0472">Membrane</keyword>
<organism evidence="7 8">
    <name type="scientific">Acetobacter estunensis</name>
    <dbReference type="NCBI Taxonomy" id="104097"/>
    <lineage>
        <taxon>Bacteria</taxon>
        <taxon>Pseudomonadati</taxon>
        <taxon>Pseudomonadota</taxon>
        <taxon>Alphaproteobacteria</taxon>
        <taxon>Acetobacterales</taxon>
        <taxon>Acetobacteraceae</taxon>
        <taxon>Acetobacter</taxon>
    </lineage>
</organism>
<dbReference type="InterPro" id="IPR038330">
    <property type="entry name" value="TspO/MBR-related_sf"/>
</dbReference>